<dbReference type="InterPro" id="IPR012939">
    <property type="entry name" value="Glyco_hydro_92"/>
</dbReference>
<dbReference type="InterPro" id="IPR008928">
    <property type="entry name" value="6-hairpin_glycosidase_sf"/>
</dbReference>
<proteinExistence type="predicted"/>
<dbReference type="Gene3D" id="2.70.98.10">
    <property type="match status" value="1"/>
</dbReference>
<feature type="chain" id="PRO_5031059955" evidence="4">
    <location>
        <begin position="18"/>
        <end position="761"/>
    </location>
</feature>
<dbReference type="NCBIfam" id="TIGR01180">
    <property type="entry name" value="aman2_put"/>
    <property type="match status" value="1"/>
</dbReference>
<comment type="caution">
    <text evidence="7">The sequence shown here is derived from an EMBL/GenBank/DDBJ whole genome shotgun (WGS) entry which is preliminary data.</text>
</comment>
<dbReference type="Gene3D" id="3.30.2080.10">
    <property type="entry name" value="GH92 mannosidase domain"/>
    <property type="match status" value="1"/>
</dbReference>
<protein>
    <submittedName>
        <fullName evidence="7">Putative alpha-1,2-mannosidase</fullName>
    </submittedName>
</protein>
<dbReference type="Proteomes" id="UP000541352">
    <property type="component" value="Unassembled WGS sequence"/>
</dbReference>
<dbReference type="InterPro" id="IPR050883">
    <property type="entry name" value="PNGase"/>
</dbReference>
<dbReference type="Pfam" id="PF07971">
    <property type="entry name" value="Glyco_hydro_92"/>
    <property type="match status" value="1"/>
</dbReference>
<keyword evidence="3" id="KW-0106">Calcium</keyword>
<dbReference type="FunFam" id="3.30.2080.10:FF:000001">
    <property type="entry name" value="Alpha-1,2-mannosidase subfamily"/>
    <property type="match status" value="1"/>
</dbReference>
<dbReference type="GO" id="GO:0006516">
    <property type="term" value="P:glycoprotein catabolic process"/>
    <property type="evidence" value="ECO:0007669"/>
    <property type="project" value="TreeGrafter"/>
</dbReference>
<dbReference type="GO" id="GO:0030246">
    <property type="term" value="F:carbohydrate binding"/>
    <property type="evidence" value="ECO:0007669"/>
    <property type="project" value="InterPro"/>
</dbReference>
<dbReference type="InterPro" id="IPR005887">
    <property type="entry name" value="GH92_a_mannosidase_put"/>
</dbReference>
<dbReference type="GO" id="GO:0005829">
    <property type="term" value="C:cytosol"/>
    <property type="evidence" value="ECO:0007669"/>
    <property type="project" value="TreeGrafter"/>
</dbReference>
<evidence type="ECO:0000313" key="8">
    <source>
        <dbReference type="Proteomes" id="UP000541352"/>
    </source>
</evidence>
<dbReference type="InterPro" id="IPR014718">
    <property type="entry name" value="GH-type_carb-bd"/>
</dbReference>
<sequence length="761" mass="85190">MKRLLLLVGLLPLVCFAQKTPVDYVNPLIGSAPSTTESARRHSEGASELRGQIAPAIGHPHGMTTWTPQTRATETKCIAPYYYNDPKINGFRATHWLNGSCVQDYGSLTLMPISGKLRIAAADRAASYSHAQEVVSPSYYSVELTDAHIKAEVSATKRSGLLKFTFQDKAPAYLLIEPNSDEGEGYVEIVPDRNELVVYNPVHRIYQGSGQSAGFSGYYVIQFEKPFKNFGTWEGNEIQPRSQKVKGAGNRVSVGAYVEIDITTNPVVNVRVGSSFTDAAGARTNLTSELAHWDLHKVKAQAAEAWNKELGRIAIKGSEQTKTLFYTALYHTKHTPRLFSDVDGRYPGFADDSEIHTTKGFDYYCDFSLWDTFRAGMPLHTLLEPQRSSHFMQSLVTKAEQGGWMPIFPCWNHFTAAMIGDHVASAMADAYAKGIRGFDVQKGYHYLHQNAFTPNADPKSYEAGKGRRALVSYLKYNYIPLEDSVWQAFHKREQTSRTLEYAYDDFCLSTLAKALGKTADYEALRRRALNYKNVIDPATGWARGRYANGQWSRNFDPYATRVPFITEGSPAQYTWFVPHDVQGLIAQVGGRERFIAKLDTMFEQGKYWHGNEPGNHTVYLYAYGGEPWKTQKWVRQLVEEEYSTDAGGLSGNEDGGQMSAWLVFSMVGFYPVCPGKPYYVLGSPSVEEATLRLANGKSFQLIAKKQSPKNRYIRSAVLNGKPLKTAFLTHEQLQNGGVLELEMSETPNLKWGKEVDKLSSY</sequence>
<dbReference type="EMBL" id="JACIBY010000003">
    <property type="protein sequence ID" value="MBB3837713.1"/>
    <property type="molecule type" value="Genomic_DNA"/>
</dbReference>
<feature type="domain" description="Glycosyl hydrolase family 92" evidence="5">
    <location>
        <begin position="281"/>
        <end position="744"/>
    </location>
</feature>
<dbReference type="AlphaFoldDB" id="A0A7W5ZJ01"/>
<dbReference type="InterPro" id="IPR041371">
    <property type="entry name" value="GH92_N"/>
</dbReference>
<reference evidence="7 8" key="1">
    <citation type="submission" date="2020-08" db="EMBL/GenBank/DDBJ databases">
        <title>Genomic Encyclopedia of Type Strains, Phase IV (KMG-IV): sequencing the most valuable type-strain genomes for metagenomic binning, comparative biology and taxonomic classification.</title>
        <authorList>
            <person name="Goeker M."/>
        </authorList>
    </citation>
    <scope>NUCLEOTIDE SEQUENCE [LARGE SCALE GENOMIC DNA]</scope>
    <source>
        <strain evidence="7 8">DSM 17976</strain>
    </source>
</reference>
<dbReference type="Gene3D" id="1.20.1610.10">
    <property type="entry name" value="alpha-1,2-mannosidases domains"/>
    <property type="match status" value="1"/>
</dbReference>
<comment type="cofactor">
    <cofactor evidence="1">
        <name>Ca(2+)</name>
        <dbReference type="ChEBI" id="CHEBI:29108"/>
    </cofactor>
</comment>
<dbReference type="GO" id="GO:0005975">
    <property type="term" value="P:carbohydrate metabolic process"/>
    <property type="evidence" value="ECO:0007669"/>
    <property type="project" value="InterPro"/>
</dbReference>
<accession>A0A7W5ZJ01</accession>
<evidence type="ECO:0000256" key="1">
    <source>
        <dbReference type="ARBA" id="ARBA00001913"/>
    </source>
</evidence>
<comment type="subunit">
    <text evidence="2">Monomer.</text>
</comment>
<keyword evidence="8" id="KW-1185">Reference proteome</keyword>
<dbReference type="RefSeq" id="WP_183972476.1">
    <property type="nucleotide sequence ID" value="NZ_JACIBY010000003.1"/>
</dbReference>
<dbReference type="PANTHER" id="PTHR12143">
    <property type="entry name" value="PEPTIDE N-GLYCANASE PNGASE -RELATED"/>
    <property type="match status" value="1"/>
</dbReference>
<dbReference type="Pfam" id="PF17678">
    <property type="entry name" value="Glyco_hydro_92N"/>
    <property type="match status" value="1"/>
</dbReference>
<evidence type="ECO:0000259" key="6">
    <source>
        <dbReference type="Pfam" id="PF17678"/>
    </source>
</evidence>
<feature type="domain" description="Glycosyl hydrolase family 92 N-terminal" evidence="6">
    <location>
        <begin position="24"/>
        <end position="275"/>
    </location>
</feature>
<feature type="signal peptide" evidence="4">
    <location>
        <begin position="1"/>
        <end position="17"/>
    </location>
</feature>
<gene>
    <name evidence="7" type="ORF">FHS57_001710</name>
</gene>
<dbReference type="GO" id="GO:0000224">
    <property type="term" value="F:peptide-N4-(N-acetyl-beta-glucosaminyl)asparagine amidase activity"/>
    <property type="evidence" value="ECO:0007669"/>
    <property type="project" value="TreeGrafter"/>
</dbReference>
<dbReference type="PANTHER" id="PTHR12143:SF43">
    <property type="entry name" value="PUTATIVE-RELATED"/>
    <property type="match status" value="1"/>
</dbReference>
<keyword evidence="4" id="KW-0732">Signal</keyword>
<evidence type="ECO:0000256" key="4">
    <source>
        <dbReference type="SAM" id="SignalP"/>
    </source>
</evidence>
<evidence type="ECO:0000256" key="2">
    <source>
        <dbReference type="ARBA" id="ARBA00011245"/>
    </source>
</evidence>
<evidence type="ECO:0000313" key="7">
    <source>
        <dbReference type="EMBL" id="MBB3837713.1"/>
    </source>
</evidence>
<dbReference type="Gene3D" id="1.20.1050.60">
    <property type="entry name" value="alpha-1,2-mannosidase"/>
    <property type="match status" value="1"/>
</dbReference>
<name>A0A7W5ZJ01_9BACT</name>
<organism evidence="7 8">
    <name type="scientific">Runella defluvii</name>
    <dbReference type="NCBI Taxonomy" id="370973"/>
    <lineage>
        <taxon>Bacteria</taxon>
        <taxon>Pseudomonadati</taxon>
        <taxon>Bacteroidota</taxon>
        <taxon>Cytophagia</taxon>
        <taxon>Cytophagales</taxon>
        <taxon>Spirosomataceae</taxon>
        <taxon>Runella</taxon>
    </lineage>
</organism>
<evidence type="ECO:0000259" key="5">
    <source>
        <dbReference type="Pfam" id="PF07971"/>
    </source>
</evidence>
<evidence type="ECO:0000256" key="3">
    <source>
        <dbReference type="ARBA" id="ARBA00022837"/>
    </source>
</evidence>
<dbReference type="SUPFAM" id="SSF48208">
    <property type="entry name" value="Six-hairpin glycosidases"/>
    <property type="match status" value="1"/>
</dbReference>